<dbReference type="HOGENOM" id="CLU_128661_2_0_6"/>
<comment type="caution">
    <text evidence="1">The sequence shown here is derived from an EMBL/GenBank/DDBJ whole genome shotgun (WGS) entry which is preliminary data.</text>
</comment>
<reference evidence="1 2" key="1">
    <citation type="submission" date="2006-03" db="EMBL/GenBank/DDBJ databases">
        <authorList>
            <person name="Bartlett D.H."/>
            <person name="Valle G."/>
            <person name="Lauro F.M."/>
            <person name="Vezzi A."/>
            <person name="Simonato F."/>
            <person name="Eloe E."/>
            <person name="Vitulo N."/>
            <person name="Stratton T.K."/>
            <person name="D'angelo M."/>
            <person name="Ferriera S."/>
            <person name="Johnson J."/>
            <person name="Kravitz S."/>
            <person name="Beeson K."/>
            <person name="Sutton G."/>
            <person name="Rogers Y."/>
            <person name="Friedman R."/>
            <person name="Frazier M."/>
            <person name="Venter J.C."/>
        </authorList>
    </citation>
    <scope>NUCLEOTIDE SEQUENCE [LARGE SCALE GENOMIC DNA]</scope>
    <source>
        <strain evidence="1 2">3TCK</strain>
    </source>
</reference>
<dbReference type="InterPro" id="IPR021242">
    <property type="entry name" value="DUF2799"/>
</dbReference>
<name>Q1YVY0_9GAMM</name>
<evidence type="ECO:0008006" key="3">
    <source>
        <dbReference type="Google" id="ProtNLM"/>
    </source>
</evidence>
<dbReference type="Pfam" id="PF10973">
    <property type="entry name" value="DUF2799"/>
    <property type="match status" value="1"/>
</dbReference>
<organism evidence="1 2">
    <name type="scientific">Photobacterium profundum 3TCK</name>
    <dbReference type="NCBI Taxonomy" id="314280"/>
    <lineage>
        <taxon>Bacteria</taxon>
        <taxon>Pseudomonadati</taxon>
        <taxon>Pseudomonadota</taxon>
        <taxon>Gammaproteobacteria</taxon>
        <taxon>Vibrionales</taxon>
        <taxon>Vibrionaceae</taxon>
        <taxon>Photobacterium</taxon>
    </lineage>
</organism>
<dbReference type="AlphaFoldDB" id="Q1YVY0"/>
<dbReference type="RefSeq" id="WP_006232309.1">
    <property type="nucleotide sequence ID" value="NZ_CH724135.1"/>
</dbReference>
<dbReference type="OrthoDB" id="5917215at2"/>
<accession>Q1YVY0</accession>
<dbReference type="Proteomes" id="UP000003789">
    <property type="component" value="Unassembled WGS sequence"/>
</dbReference>
<sequence>MRAEITIGLLALLVGCANQNVPPLGTAADWQDYGSERASSGNTKQSETQLKALDSLSTLNKDTLSAYDKGYEQGRAEYCRQSAYILGVKGIMYNGICDQLDWTFREDYVSGRKSSAGSMY</sequence>
<proteinExistence type="predicted"/>
<dbReference type="PROSITE" id="PS51257">
    <property type="entry name" value="PROKAR_LIPOPROTEIN"/>
    <property type="match status" value="1"/>
</dbReference>
<gene>
    <name evidence="1" type="ORF">P3TCK_21948</name>
</gene>
<evidence type="ECO:0000313" key="2">
    <source>
        <dbReference type="Proteomes" id="UP000003789"/>
    </source>
</evidence>
<protein>
    <recommendedName>
        <fullName evidence="3">Lipoprotein</fullName>
    </recommendedName>
</protein>
<dbReference type="EMBL" id="AAPH01000059">
    <property type="protein sequence ID" value="EAS40444.1"/>
    <property type="molecule type" value="Genomic_DNA"/>
</dbReference>
<evidence type="ECO:0000313" key="1">
    <source>
        <dbReference type="EMBL" id="EAS40444.1"/>
    </source>
</evidence>